<evidence type="ECO:0000256" key="6">
    <source>
        <dbReference type="ARBA" id="ARBA00023157"/>
    </source>
</evidence>
<evidence type="ECO:0000313" key="11">
    <source>
        <dbReference type="Proteomes" id="UP000015102"/>
    </source>
</evidence>
<dbReference type="EC" id="3.1.1.-" evidence="8"/>
<keyword evidence="6" id="KW-1015">Disulfide bond</keyword>
<dbReference type="InterPro" id="IPR029058">
    <property type="entry name" value="AB_hydrolase_fold"/>
</dbReference>
<feature type="domain" description="Carboxylesterase type B" evidence="9">
    <location>
        <begin position="27"/>
        <end position="245"/>
    </location>
</feature>
<name>T1GRL6_MEGSC</name>
<dbReference type="PANTHER" id="PTHR43142:SF1">
    <property type="entry name" value="CARBOXYLIC ESTER HYDROLASE"/>
    <property type="match status" value="1"/>
</dbReference>
<evidence type="ECO:0000256" key="8">
    <source>
        <dbReference type="RuleBase" id="RU361235"/>
    </source>
</evidence>
<evidence type="ECO:0000256" key="4">
    <source>
        <dbReference type="ARBA" id="ARBA00022525"/>
    </source>
</evidence>
<dbReference type="AlphaFoldDB" id="T1GRL6"/>
<sequence length="246" mass="26836">MHPSGSLLTVIFLFQAYGALTSNRSLIIKLNHGGSLKGIELKTETGRSIRSFLGIPYAKAPVGELRFKSPIPYPGWEGQRSATEDGSSCTQAFALLADEGSEDCLFVNVYTPPLEHITNSGLSVMVWYHGGAWFAGSNNHLFYGPEYILEHDIILVTVNYRLGALGFLSSETLDCPGNFGLKDQVEALRWIKEHISSFGGNPNNVTIFGESAGGASVSYLLQSDKPKGLFHKAIQQSGTIFNFWAQ</sequence>
<keyword evidence="7" id="KW-0325">Glycoprotein</keyword>
<accession>T1GRL6</accession>
<evidence type="ECO:0000256" key="3">
    <source>
        <dbReference type="ARBA" id="ARBA00022487"/>
    </source>
</evidence>
<dbReference type="GO" id="GO:0052689">
    <property type="term" value="F:carboxylic ester hydrolase activity"/>
    <property type="evidence" value="ECO:0007669"/>
    <property type="project" value="UniProtKB-KW"/>
</dbReference>
<reference evidence="10" key="2">
    <citation type="submission" date="2015-06" db="UniProtKB">
        <authorList>
            <consortium name="EnsemblMetazoa"/>
        </authorList>
    </citation>
    <scope>IDENTIFICATION</scope>
</reference>
<keyword evidence="4" id="KW-0964">Secreted</keyword>
<dbReference type="SUPFAM" id="SSF53474">
    <property type="entry name" value="alpha/beta-Hydrolases"/>
    <property type="match status" value="1"/>
</dbReference>
<keyword evidence="11" id="KW-1185">Reference proteome</keyword>
<feature type="chain" id="PRO_5005147043" description="Carboxylic ester hydrolase" evidence="8">
    <location>
        <begin position="22"/>
        <end position="246"/>
    </location>
</feature>
<dbReference type="Gene3D" id="3.40.50.1820">
    <property type="entry name" value="alpha/beta hydrolase"/>
    <property type="match status" value="1"/>
</dbReference>
<evidence type="ECO:0000256" key="1">
    <source>
        <dbReference type="ARBA" id="ARBA00004613"/>
    </source>
</evidence>
<evidence type="ECO:0000256" key="2">
    <source>
        <dbReference type="ARBA" id="ARBA00005964"/>
    </source>
</evidence>
<dbReference type="InterPro" id="IPR019826">
    <property type="entry name" value="Carboxylesterase_B_AS"/>
</dbReference>
<dbReference type="GO" id="GO:0005576">
    <property type="term" value="C:extracellular region"/>
    <property type="evidence" value="ECO:0007669"/>
    <property type="project" value="UniProtKB-SubCell"/>
</dbReference>
<evidence type="ECO:0000259" key="9">
    <source>
        <dbReference type="Pfam" id="PF00135"/>
    </source>
</evidence>
<comment type="subcellular location">
    <subcellularLocation>
        <location evidence="1">Secreted</location>
    </subcellularLocation>
</comment>
<dbReference type="STRING" id="36166.T1GRL6"/>
<dbReference type="Pfam" id="PF00135">
    <property type="entry name" value="COesterase"/>
    <property type="match status" value="1"/>
</dbReference>
<dbReference type="HOGENOM" id="CLU_006586_4_2_1"/>
<protein>
    <recommendedName>
        <fullName evidence="8">Carboxylic ester hydrolase</fullName>
        <ecNumber evidence="8">3.1.1.-</ecNumber>
    </recommendedName>
</protein>
<dbReference type="EMBL" id="CAQQ02082098">
    <property type="status" value="NOT_ANNOTATED_CDS"/>
    <property type="molecule type" value="Genomic_DNA"/>
</dbReference>
<proteinExistence type="inferred from homology"/>
<dbReference type="InterPro" id="IPR002018">
    <property type="entry name" value="CarbesteraseB"/>
</dbReference>
<organism evidence="10 11">
    <name type="scientific">Megaselia scalaris</name>
    <name type="common">Humpbacked fly</name>
    <name type="synonym">Phora scalaris</name>
    <dbReference type="NCBI Taxonomy" id="36166"/>
    <lineage>
        <taxon>Eukaryota</taxon>
        <taxon>Metazoa</taxon>
        <taxon>Ecdysozoa</taxon>
        <taxon>Arthropoda</taxon>
        <taxon>Hexapoda</taxon>
        <taxon>Insecta</taxon>
        <taxon>Pterygota</taxon>
        <taxon>Neoptera</taxon>
        <taxon>Endopterygota</taxon>
        <taxon>Diptera</taxon>
        <taxon>Brachycera</taxon>
        <taxon>Muscomorpha</taxon>
        <taxon>Platypezoidea</taxon>
        <taxon>Phoridae</taxon>
        <taxon>Megaseliini</taxon>
        <taxon>Megaselia</taxon>
    </lineage>
</organism>
<dbReference type="OMA" id="IICTTHE"/>
<evidence type="ECO:0000256" key="7">
    <source>
        <dbReference type="ARBA" id="ARBA00023180"/>
    </source>
</evidence>
<dbReference type="InterPro" id="IPR019819">
    <property type="entry name" value="Carboxylesterase_B_CS"/>
</dbReference>
<feature type="signal peptide" evidence="8">
    <location>
        <begin position="1"/>
        <end position="21"/>
    </location>
</feature>
<comment type="similarity">
    <text evidence="2 8">Belongs to the type-B carboxylesterase/lipase family.</text>
</comment>
<keyword evidence="3" id="KW-0719">Serine esterase</keyword>
<reference evidence="11" key="1">
    <citation type="submission" date="2013-02" db="EMBL/GenBank/DDBJ databases">
        <authorList>
            <person name="Hughes D."/>
        </authorList>
    </citation>
    <scope>NUCLEOTIDE SEQUENCE</scope>
    <source>
        <strain>Durham</strain>
        <strain evidence="11">NC isolate 2 -- Noor lab</strain>
    </source>
</reference>
<dbReference type="EnsemblMetazoa" id="MESCA006302-RA">
    <property type="protein sequence ID" value="MESCA006302-PA"/>
    <property type="gene ID" value="MESCA006302"/>
</dbReference>
<dbReference type="Proteomes" id="UP000015102">
    <property type="component" value="Unassembled WGS sequence"/>
</dbReference>
<dbReference type="PROSITE" id="PS00122">
    <property type="entry name" value="CARBOXYLESTERASE_B_1"/>
    <property type="match status" value="1"/>
</dbReference>
<keyword evidence="5 8" id="KW-0378">Hydrolase</keyword>
<dbReference type="PANTHER" id="PTHR43142">
    <property type="entry name" value="CARBOXYLIC ESTER HYDROLASE"/>
    <property type="match status" value="1"/>
</dbReference>
<dbReference type="PROSITE" id="PS00941">
    <property type="entry name" value="CARBOXYLESTERASE_B_2"/>
    <property type="match status" value="1"/>
</dbReference>
<keyword evidence="8" id="KW-0732">Signal</keyword>
<evidence type="ECO:0000313" key="10">
    <source>
        <dbReference type="EnsemblMetazoa" id="MESCA006302-PA"/>
    </source>
</evidence>
<evidence type="ECO:0000256" key="5">
    <source>
        <dbReference type="ARBA" id="ARBA00022801"/>
    </source>
</evidence>